<proteinExistence type="predicted"/>
<evidence type="ECO:0000313" key="1">
    <source>
        <dbReference type="EMBL" id="AUI74640.1"/>
    </source>
</evidence>
<evidence type="ECO:0000313" key="2">
    <source>
        <dbReference type="Proteomes" id="UP000234562"/>
    </source>
</evidence>
<name>A0AAU8XVB1_LACHE</name>
<organism evidence="1 2">
    <name type="scientific">Lactobacillus helveticus</name>
    <name type="common">Lactobacillus suntoryeus</name>
    <dbReference type="NCBI Taxonomy" id="1587"/>
    <lineage>
        <taxon>Bacteria</taxon>
        <taxon>Bacillati</taxon>
        <taxon>Bacillota</taxon>
        <taxon>Bacilli</taxon>
        <taxon>Lactobacillales</taxon>
        <taxon>Lactobacillaceae</taxon>
        <taxon>Lactobacillus</taxon>
    </lineage>
</organism>
<reference evidence="2" key="1">
    <citation type="submission" date="2016-05" db="EMBL/GenBank/DDBJ databases">
        <title>Genome sequence of Lactobacillus helveticus FAM8105.</title>
        <authorList>
            <person name="Ahrens C."/>
            <person name="Schmid M."/>
        </authorList>
    </citation>
    <scope>NUCLEOTIDE SEQUENCE [LARGE SCALE GENOMIC DNA]</scope>
    <source>
        <strain evidence="2">FAM8105</strain>
    </source>
</reference>
<dbReference type="AlphaFoldDB" id="A0AAU8XVB1"/>
<dbReference type="Proteomes" id="UP000234562">
    <property type="component" value="Chromosome"/>
</dbReference>
<dbReference type="RefSeq" id="WP_101853936.1">
    <property type="nucleotide sequence ID" value="NZ_QJOR01000010.1"/>
</dbReference>
<protein>
    <submittedName>
        <fullName evidence="1">Uncharacterized protein</fullName>
    </submittedName>
</protein>
<gene>
    <name evidence="1" type="ORF">Lh8105_07595</name>
</gene>
<dbReference type="EMBL" id="CP015496">
    <property type="protein sequence ID" value="AUI74640.1"/>
    <property type="molecule type" value="Genomic_DNA"/>
</dbReference>
<accession>A0AAU8XVB1</accession>
<sequence>MKNMKVTIYDGDWRGCTWYVDVNKLTLNEVISHMQKWFDFQEQHICWCANNVLLRGGQSVPRKRTLIHKLKFKESKYDLHRPLIVFEERWKPAYRVYRYWELGLLENDRITPLWCDENGNLRKIDFNYRLIGLLVNFEETKLPYQFAFQGKIYSYMNH</sequence>